<name>A0A385JP57_PROMI</name>
<sequence>MKVNNIILKLYKISFTFIQMIIENIKINPFRSHIHGYISNINGLCIIKSGLRNKRNLNISINKGSLIIKENVFFNNNCSINVRKSIKIGKNTIFGEGVKLYDHDHDYSKGINHLRSSFITAPIVIGDNVWIGSNTIILKGVTIGNNCIIAAGSIITKNVSDNTIIIQKRTSEYHLTSEN</sequence>
<dbReference type="CDD" id="cd04647">
    <property type="entry name" value="LbH_MAT_like"/>
    <property type="match status" value="1"/>
</dbReference>
<dbReference type="InterPro" id="IPR011004">
    <property type="entry name" value="Trimer_LpxA-like_sf"/>
</dbReference>
<evidence type="ECO:0008006" key="4">
    <source>
        <dbReference type="Google" id="ProtNLM"/>
    </source>
</evidence>
<dbReference type="GO" id="GO:0005829">
    <property type="term" value="C:cytosol"/>
    <property type="evidence" value="ECO:0007669"/>
    <property type="project" value="TreeGrafter"/>
</dbReference>
<comment type="similarity">
    <text evidence="1">Belongs to the transferase hexapeptide repeat family.</text>
</comment>
<dbReference type="InterPro" id="IPR051159">
    <property type="entry name" value="Hexapeptide_acetyltransf"/>
</dbReference>
<organism evidence="3">
    <name type="scientific">Proteus mirabilis</name>
    <dbReference type="NCBI Taxonomy" id="584"/>
    <lineage>
        <taxon>Bacteria</taxon>
        <taxon>Pseudomonadati</taxon>
        <taxon>Pseudomonadota</taxon>
        <taxon>Gammaproteobacteria</taxon>
        <taxon>Enterobacterales</taxon>
        <taxon>Morganellaceae</taxon>
        <taxon>Proteus</taxon>
    </lineage>
</organism>
<dbReference type="GO" id="GO:0008374">
    <property type="term" value="F:O-acyltransferase activity"/>
    <property type="evidence" value="ECO:0007669"/>
    <property type="project" value="TreeGrafter"/>
</dbReference>
<dbReference type="PANTHER" id="PTHR23416">
    <property type="entry name" value="SIALIC ACID SYNTHASE-RELATED"/>
    <property type="match status" value="1"/>
</dbReference>
<evidence type="ECO:0000313" key="3">
    <source>
        <dbReference type="EMBL" id="AXZ00084.1"/>
    </source>
</evidence>
<evidence type="ECO:0000256" key="2">
    <source>
        <dbReference type="ARBA" id="ARBA00022679"/>
    </source>
</evidence>
<dbReference type="InterPro" id="IPR001451">
    <property type="entry name" value="Hexapep"/>
</dbReference>
<reference evidence="3" key="1">
    <citation type="journal article" date="2017" name="PLoS ONE">
        <title>Genetic diversity of the O antigens of Proteus species and the development of a suspension array for molecular serotyping.</title>
        <authorList>
            <person name="Yu X."/>
            <person name="Torzewska A."/>
            <person name="Zhang X."/>
            <person name="Yin Z."/>
            <person name="Drzewiecka D."/>
            <person name="Cao H."/>
            <person name="Liu B."/>
            <person name="Knirel Y.A."/>
            <person name="Rozalski A."/>
            <person name="Wang L."/>
        </authorList>
    </citation>
    <scope>NUCLEOTIDE SEQUENCE</scope>
    <source>
        <strain evidence="3">CCUG 10705</strain>
    </source>
</reference>
<dbReference type="EMBL" id="KY710736">
    <property type="protein sequence ID" value="AXZ00084.1"/>
    <property type="molecule type" value="Genomic_DNA"/>
</dbReference>
<dbReference type="Gene3D" id="2.160.10.10">
    <property type="entry name" value="Hexapeptide repeat proteins"/>
    <property type="match status" value="1"/>
</dbReference>
<accession>A0A385JP57</accession>
<proteinExistence type="inferred from homology"/>
<dbReference type="Pfam" id="PF00132">
    <property type="entry name" value="Hexapep"/>
    <property type="match status" value="1"/>
</dbReference>
<dbReference type="PANTHER" id="PTHR23416:SF23">
    <property type="entry name" value="ACETYLTRANSFERASE C18B11.09C-RELATED"/>
    <property type="match status" value="1"/>
</dbReference>
<evidence type="ECO:0000256" key="1">
    <source>
        <dbReference type="ARBA" id="ARBA00007274"/>
    </source>
</evidence>
<dbReference type="SUPFAM" id="SSF51161">
    <property type="entry name" value="Trimeric LpxA-like enzymes"/>
    <property type="match status" value="1"/>
</dbReference>
<dbReference type="AlphaFoldDB" id="A0A385JP57"/>
<protein>
    <recommendedName>
        <fullName evidence="4">Acyltransferase</fullName>
    </recommendedName>
</protein>
<keyword evidence="2" id="KW-0808">Transferase</keyword>